<feature type="domain" description="Penicillin-binding protein transpeptidase" evidence="2">
    <location>
        <begin position="208"/>
        <end position="516"/>
    </location>
</feature>
<comment type="caution">
    <text evidence="4">The sequence shown here is derived from an EMBL/GenBank/DDBJ whole genome shotgun (WGS) entry which is preliminary data.</text>
</comment>
<dbReference type="SUPFAM" id="SSF56519">
    <property type="entry name" value="Penicillin binding protein dimerisation domain"/>
    <property type="match status" value="1"/>
</dbReference>
<proteinExistence type="predicted"/>
<dbReference type="Gene3D" id="3.90.1310.10">
    <property type="entry name" value="Penicillin-binding protein 2a (Domain 2)"/>
    <property type="match status" value="1"/>
</dbReference>
<evidence type="ECO:0000259" key="2">
    <source>
        <dbReference type="Pfam" id="PF00905"/>
    </source>
</evidence>
<dbReference type="InterPro" id="IPR012338">
    <property type="entry name" value="Beta-lactam/transpept-like"/>
</dbReference>
<dbReference type="Proteomes" id="UP001597337">
    <property type="component" value="Unassembled WGS sequence"/>
</dbReference>
<evidence type="ECO:0000313" key="4">
    <source>
        <dbReference type="EMBL" id="MFD2111585.1"/>
    </source>
</evidence>
<evidence type="ECO:0000259" key="3">
    <source>
        <dbReference type="Pfam" id="PF21922"/>
    </source>
</evidence>
<dbReference type="PANTHER" id="PTHR30627">
    <property type="entry name" value="PEPTIDOGLYCAN D,D-TRANSPEPTIDASE"/>
    <property type="match status" value="1"/>
</dbReference>
<dbReference type="RefSeq" id="WP_386025141.1">
    <property type="nucleotide sequence ID" value="NZ_JBHUHX010000015.1"/>
</dbReference>
<protein>
    <submittedName>
        <fullName evidence="4">Peptidoglycan D,D-transpeptidase FtsI family protein</fullName>
    </submittedName>
</protein>
<gene>
    <name evidence="4" type="ORF">ACFSJC_07010</name>
</gene>
<keyword evidence="5" id="KW-1185">Reference proteome</keyword>
<dbReference type="EMBL" id="JBHUHX010000015">
    <property type="protein sequence ID" value="MFD2111585.1"/>
    <property type="molecule type" value="Genomic_DNA"/>
</dbReference>
<sequence length="526" mass="57929">MTPPLDPALWPSLRLALHIFFFMAVFFLLKQLFELRDQAQLRHLAKPKGAFRVPMLILTLLFGGLLLYQASWQLTGMLRPQFIAFMQLHDRREFNPAHWIQRGRILDRNGEVLAYSEEIQGKVYRLYPDGPVFSPVVGYSQPRFGATGMEAVATVHLNGGAPADLSGWGELGRQIVGGVQRPRGQDLRLTLDAELQRMAVERIGQRRGAVVLMNPNNGDILVLASVPSYDPNRISSELFLNQDPSAPLLNRATQGLYPPGSTFKIAVAAMALERGFNDTIDCPADGYTTSSRYPKIRDHEYYNAQKHGSIWRGHGRIDMTHALARSSNVFFAKLGVLEGHEDFRSFGKRTLMDRQITLHQTPYGSYRMRTGQMPRLSPKDRYGLAQLAIGQGALLVTPAYMALLTAAIADQGVAARPRLIDKDPPQALARFMSKDTADRLGAMMRTVVTEGTARSIDDPNLAIAGKTGTAQNPQGDSHSWFVGFAPTQRPTLAIAVLVEGAGYGSAVAAPIAHDLLLAARAKQGLH</sequence>
<organism evidence="4 5">
    <name type="scientific">Thiorhodococcus fuscus</name>
    <dbReference type="NCBI Taxonomy" id="527200"/>
    <lineage>
        <taxon>Bacteria</taxon>
        <taxon>Pseudomonadati</taxon>
        <taxon>Pseudomonadota</taxon>
        <taxon>Gammaproteobacteria</taxon>
        <taxon>Chromatiales</taxon>
        <taxon>Chromatiaceae</taxon>
        <taxon>Thiorhodococcus</taxon>
    </lineage>
</organism>
<feature type="domain" description="Penicillin binding protein A dimerisation" evidence="3">
    <location>
        <begin position="102"/>
        <end position="162"/>
    </location>
</feature>
<dbReference type="Pfam" id="PF21922">
    <property type="entry name" value="PBP_dimer_2"/>
    <property type="match status" value="1"/>
</dbReference>
<evidence type="ECO:0000313" key="5">
    <source>
        <dbReference type="Proteomes" id="UP001597337"/>
    </source>
</evidence>
<feature type="transmembrane region" description="Helical" evidence="1">
    <location>
        <begin position="12"/>
        <end position="29"/>
    </location>
</feature>
<dbReference type="InterPro" id="IPR036138">
    <property type="entry name" value="PBP_dimer_sf"/>
</dbReference>
<accession>A0ABW4Y663</accession>
<dbReference type="Gene3D" id="3.40.710.10">
    <property type="entry name" value="DD-peptidase/beta-lactamase superfamily"/>
    <property type="match status" value="1"/>
</dbReference>
<dbReference type="Pfam" id="PF00905">
    <property type="entry name" value="Transpeptidase"/>
    <property type="match status" value="1"/>
</dbReference>
<name>A0ABW4Y663_9GAMM</name>
<keyword evidence="1" id="KW-1133">Transmembrane helix</keyword>
<dbReference type="PANTHER" id="PTHR30627:SF24">
    <property type="entry name" value="PENICILLIN-BINDING PROTEIN 4B"/>
    <property type="match status" value="1"/>
</dbReference>
<keyword evidence="1" id="KW-0472">Membrane</keyword>
<reference evidence="5" key="1">
    <citation type="journal article" date="2019" name="Int. J. Syst. Evol. Microbiol.">
        <title>The Global Catalogue of Microorganisms (GCM) 10K type strain sequencing project: providing services to taxonomists for standard genome sequencing and annotation.</title>
        <authorList>
            <consortium name="The Broad Institute Genomics Platform"/>
            <consortium name="The Broad Institute Genome Sequencing Center for Infectious Disease"/>
            <person name="Wu L."/>
            <person name="Ma J."/>
        </authorList>
    </citation>
    <scope>NUCLEOTIDE SEQUENCE [LARGE SCALE GENOMIC DNA]</scope>
    <source>
        <strain evidence="5">KACC 12597</strain>
    </source>
</reference>
<dbReference type="SUPFAM" id="SSF56601">
    <property type="entry name" value="beta-lactamase/transpeptidase-like"/>
    <property type="match status" value="1"/>
</dbReference>
<dbReference type="InterPro" id="IPR050515">
    <property type="entry name" value="Beta-lactam/transpept"/>
</dbReference>
<dbReference type="InterPro" id="IPR054120">
    <property type="entry name" value="PBPA_dimer"/>
</dbReference>
<evidence type="ECO:0000256" key="1">
    <source>
        <dbReference type="SAM" id="Phobius"/>
    </source>
</evidence>
<feature type="transmembrane region" description="Helical" evidence="1">
    <location>
        <begin position="50"/>
        <end position="70"/>
    </location>
</feature>
<dbReference type="InterPro" id="IPR001460">
    <property type="entry name" value="PCN-bd_Tpept"/>
</dbReference>
<keyword evidence="1" id="KW-0812">Transmembrane</keyword>